<feature type="domain" description="Tetrahydrofolate dehydrogenase/cyclohydrolase catalytic" evidence="12">
    <location>
        <begin position="3"/>
        <end position="117"/>
    </location>
</feature>
<comment type="similarity">
    <text evidence="11">Belongs to the tetrahydrofolate dehydrogenase/cyclohydrolase family.</text>
</comment>
<comment type="caution">
    <text evidence="11">Lacks conserved residue(s) required for the propagation of feature annotation.</text>
</comment>
<evidence type="ECO:0000256" key="2">
    <source>
        <dbReference type="ARBA" id="ARBA00011738"/>
    </source>
</evidence>
<comment type="function">
    <text evidence="11">Catalyzes the oxidation of 5,10-methylenetetrahydrofolate to 5,10-methenyltetrahydrofolate and then the hydrolysis of 5,10-methenyltetrahydrofolate to 10-formyltetrahydrofolate.</text>
</comment>
<evidence type="ECO:0000259" key="13">
    <source>
        <dbReference type="Pfam" id="PF02882"/>
    </source>
</evidence>
<keyword evidence="4 11" id="KW-0658">Purine biosynthesis</keyword>
<sequence length="269" mass="29542">MVLYGQPVAEKIYQQLSQKINELKDKKIHPDLAIILVGDDLASIKYVKAKEKIARKLGVEFHLYYLKKDSSADKIISLIKDLNNNKFVNGIVVQLPLPSDLPTEEIIRTIDPKKDIDGFSGQFSAPTAEAIIKILSFYNIDYRNKKIVIIGHGILVGKPLAAMLKSQGIEAVVCDSKTKNLRKYTLKADILISATGIKGLIGQKMINFETVVIDAGASESEGRLLGDIDPVLEKVLQTYTPVPGGVGPVTVAYLFSNLIFAAMQTEQNS</sequence>
<dbReference type="Gene3D" id="3.40.50.720">
    <property type="entry name" value="NAD(P)-binding Rossmann-like Domain"/>
    <property type="match status" value="1"/>
</dbReference>
<comment type="catalytic activity">
    <reaction evidence="11">
        <text>(6R)-5,10-methylene-5,6,7,8-tetrahydrofolate + NADP(+) = (6R)-5,10-methenyltetrahydrofolate + NADPH</text>
        <dbReference type="Rhea" id="RHEA:22812"/>
        <dbReference type="ChEBI" id="CHEBI:15636"/>
        <dbReference type="ChEBI" id="CHEBI:57455"/>
        <dbReference type="ChEBI" id="CHEBI:57783"/>
        <dbReference type="ChEBI" id="CHEBI:58349"/>
        <dbReference type="EC" id="1.5.1.5"/>
    </reaction>
</comment>
<comment type="catalytic activity">
    <reaction evidence="11">
        <text>(6R)-5,10-methenyltetrahydrofolate + H2O = (6R)-10-formyltetrahydrofolate + H(+)</text>
        <dbReference type="Rhea" id="RHEA:23700"/>
        <dbReference type="ChEBI" id="CHEBI:15377"/>
        <dbReference type="ChEBI" id="CHEBI:15378"/>
        <dbReference type="ChEBI" id="CHEBI:57455"/>
        <dbReference type="ChEBI" id="CHEBI:195366"/>
        <dbReference type="EC" id="3.5.4.9"/>
    </reaction>
</comment>
<dbReference type="PATRIC" id="fig|1618332.3.peg.372"/>
<comment type="pathway">
    <text evidence="1 11">One-carbon metabolism; tetrahydrofolate interconversion.</text>
</comment>
<dbReference type="PANTHER" id="PTHR48099:SF5">
    <property type="entry name" value="C-1-TETRAHYDROFOLATE SYNTHASE, CYTOPLASMIC"/>
    <property type="match status" value="1"/>
</dbReference>
<keyword evidence="9 11" id="KW-0486">Methionine biosynthesis</keyword>
<dbReference type="GO" id="GO:0006164">
    <property type="term" value="P:purine nucleotide biosynthetic process"/>
    <property type="evidence" value="ECO:0007669"/>
    <property type="project" value="UniProtKB-KW"/>
</dbReference>
<dbReference type="SUPFAM" id="SSF53223">
    <property type="entry name" value="Aminoacid dehydrogenase-like, N-terminal domain"/>
    <property type="match status" value="1"/>
</dbReference>
<dbReference type="PRINTS" id="PR00085">
    <property type="entry name" value="THFDHDRGNASE"/>
</dbReference>
<dbReference type="Pfam" id="PF00763">
    <property type="entry name" value="THF_DHG_CYH"/>
    <property type="match status" value="1"/>
</dbReference>
<evidence type="ECO:0000256" key="3">
    <source>
        <dbReference type="ARBA" id="ARBA00022563"/>
    </source>
</evidence>
<evidence type="ECO:0000256" key="8">
    <source>
        <dbReference type="ARBA" id="ARBA00023102"/>
    </source>
</evidence>
<dbReference type="UniPathway" id="UPA00193"/>
<dbReference type="EMBL" id="LBVS01000015">
    <property type="protein sequence ID" value="KKQ90334.1"/>
    <property type="molecule type" value="Genomic_DNA"/>
</dbReference>
<name>A0A0G0NWV7_9BACT</name>
<protein>
    <recommendedName>
        <fullName evidence="11">Bifunctional protein FolD</fullName>
    </recommendedName>
    <domain>
        <recommendedName>
            <fullName evidence="11">Methylenetetrahydrofolate dehydrogenase</fullName>
            <ecNumber evidence="11">1.5.1.5</ecNumber>
        </recommendedName>
    </domain>
    <domain>
        <recommendedName>
            <fullName evidence="11">Methenyltetrahydrofolate cyclohydrolase</fullName>
            <ecNumber evidence="11">3.5.4.9</ecNumber>
        </recommendedName>
    </domain>
</protein>
<evidence type="ECO:0000256" key="11">
    <source>
        <dbReference type="HAMAP-Rule" id="MF_01576"/>
    </source>
</evidence>
<feature type="binding site" evidence="11">
    <location>
        <begin position="151"/>
        <end position="153"/>
    </location>
    <ligand>
        <name>NADP(+)</name>
        <dbReference type="ChEBI" id="CHEBI:58349"/>
    </ligand>
</feature>
<comment type="caution">
    <text evidence="14">The sequence shown here is derived from an EMBL/GenBank/DDBJ whole genome shotgun (WGS) entry which is preliminary data.</text>
</comment>
<dbReference type="GO" id="GO:0000105">
    <property type="term" value="P:L-histidine biosynthetic process"/>
    <property type="evidence" value="ECO:0007669"/>
    <property type="project" value="UniProtKB-KW"/>
</dbReference>
<dbReference type="InterPro" id="IPR020630">
    <property type="entry name" value="THF_DH/CycHdrlase_cat_dom"/>
</dbReference>
<keyword evidence="11" id="KW-0028">Amino-acid biosynthesis</keyword>
<comment type="subunit">
    <text evidence="2 11">Homodimer.</text>
</comment>
<evidence type="ECO:0000256" key="5">
    <source>
        <dbReference type="ARBA" id="ARBA00022801"/>
    </source>
</evidence>
<evidence type="ECO:0000256" key="7">
    <source>
        <dbReference type="ARBA" id="ARBA00023002"/>
    </source>
</evidence>
<dbReference type="PANTHER" id="PTHR48099">
    <property type="entry name" value="C-1-TETRAHYDROFOLATE SYNTHASE, CYTOPLASMIC-RELATED"/>
    <property type="match status" value="1"/>
</dbReference>
<dbReference type="SUPFAM" id="SSF51735">
    <property type="entry name" value="NAD(P)-binding Rossmann-fold domains"/>
    <property type="match status" value="1"/>
</dbReference>
<feature type="domain" description="Tetrahydrofolate dehydrogenase/cyclohydrolase NAD(P)-binding" evidence="13">
    <location>
        <begin position="126"/>
        <end position="264"/>
    </location>
</feature>
<keyword evidence="8 11" id="KW-0368">Histidine biosynthesis</keyword>
<evidence type="ECO:0000256" key="10">
    <source>
        <dbReference type="ARBA" id="ARBA00023268"/>
    </source>
</evidence>
<feature type="binding site" evidence="11">
    <location>
        <position position="217"/>
    </location>
    <ligand>
        <name>NADP(+)</name>
        <dbReference type="ChEBI" id="CHEBI:58349"/>
    </ligand>
</feature>
<dbReference type="HAMAP" id="MF_01576">
    <property type="entry name" value="THF_DHG_CYH"/>
    <property type="match status" value="1"/>
</dbReference>
<dbReference type="InterPro" id="IPR000672">
    <property type="entry name" value="THF_DH/CycHdrlase"/>
</dbReference>
<evidence type="ECO:0000259" key="12">
    <source>
        <dbReference type="Pfam" id="PF00763"/>
    </source>
</evidence>
<dbReference type="EC" id="1.5.1.5" evidence="11"/>
<dbReference type="AlphaFoldDB" id="A0A0G0NWV7"/>
<evidence type="ECO:0000313" key="14">
    <source>
        <dbReference type="EMBL" id="KKQ90334.1"/>
    </source>
</evidence>
<dbReference type="InterPro" id="IPR046346">
    <property type="entry name" value="Aminoacid_DH-like_N_sf"/>
</dbReference>
<keyword evidence="5 11" id="KW-0378">Hydrolase</keyword>
<evidence type="ECO:0000256" key="4">
    <source>
        <dbReference type="ARBA" id="ARBA00022755"/>
    </source>
</evidence>
<dbReference type="GO" id="GO:0009086">
    <property type="term" value="P:methionine biosynthetic process"/>
    <property type="evidence" value="ECO:0007669"/>
    <property type="project" value="UniProtKB-KW"/>
</dbReference>
<keyword evidence="7 11" id="KW-0560">Oxidoreductase</keyword>
<evidence type="ECO:0000313" key="15">
    <source>
        <dbReference type="Proteomes" id="UP000033862"/>
    </source>
</evidence>
<keyword evidence="10 11" id="KW-0511">Multifunctional enzyme</keyword>
<dbReference type="GO" id="GO:0004488">
    <property type="term" value="F:methylenetetrahydrofolate dehydrogenase (NADP+) activity"/>
    <property type="evidence" value="ECO:0007669"/>
    <property type="project" value="UniProtKB-UniRule"/>
</dbReference>
<dbReference type="EC" id="3.5.4.9" evidence="11"/>
<keyword evidence="6 11" id="KW-0521">NADP</keyword>
<dbReference type="InterPro" id="IPR020631">
    <property type="entry name" value="THF_DH/CycHdrlase_NAD-bd_dom"/>
</dbReference>
<evidence type="ECO:0000256" key="9">
    <source>
        <dbReference type="ARBA" id="ARBA00023167"/>
    </source>
</evidence>
<dbReference type="Proteomes" id="UP000033862">
    <property type="component" value="Unassembled WGS sequence"/>
</dbReference>
<dbReference type="Gene3D" id="3.40.50.10860">
    <property type="entry name" value="Leucine Dehydrogenase, chain A, domain 1"/>
    <property type="match status" value="1"/>
</dbReference>
<dbReference type="GO" id="GO:0004477">
    <property type="term" value="F:methenyltetrahydrofolate cyclohydrolase activity"/>
    <property type="evidence" value="ECO:0007669"/>
    <property type="project" value="UniProtKB-UniRule"/>
</dbReference>
<dbReference type="GO" id="GO:0035999">
    <property type="term" value="P:tetrahydrofolate interconversion"/>
    <property type="evidence" value="ECO:0007669"/>
    <property type="project" value="UniProtKB-UniRule"/>
</dbReference>
<proteinExistence type="inferred from homology"/>
<reference evidence="14 15" key="1">
    <citation type="journal article" date="2015" name="Nature">
        <title>rRNA introns, odd ribosomes, and small enigmatic genomes across a large radiation of phyla.</title>
        <authorList>
            <person name="Brown C.T."/>
            <person name="Hug L.A."/>
            <person name="Thomas B.C."/>
            <person name="Sharon I."/>
            <person name="Castelle C.J."/>
            <person name="Singh A."/>
            <person name="Wilkins M.J."/>
            <person name="Williams K.H."/>
            <person name="Banfield J.F."/>
        </authorList>
    </citation>
    <scope>NUCLEOTIDE SEQUENCE [LARGE SCALE GENOMIC DNA]</scope>
</reference>
<gene>
    <name evidence="11" type="primary">folD</name>
    <name evidence="14" type="ORF">UT15_C0015G0007</name>
</gene>
<dbReference type="GO" id="GO:0005829">
    <property type="term" value="C:cytosol"/>
    <property type="evidence" value="ECO:0007669"/>
    <property type="project" value="TreeGrafter"/>
</dbReference>
<accession>A0A0G0NWV7</accession>
<organism evidence="14 15">
    <name type="scientific">Berkelbacteria bacterium GW2011_GWA1_39_10</name>
    <dbReference type="NCBI Taxonomy" id="1618332"/>
    <lineage>
        <taxon>Bacteria</taxon>
        <taxon>Candidatus Berkelbacteria</taxon>
    </lineage>
</organism>
<evidence type="ECO:0000256" key="6">
    <source>
        <dbReference type="ARBA" id="ARBA00022857"/>
    </source>
</evidence>
<evidence type="ECO:0000256" key="1">
    <source>
        <dbReference type="ARBA" id="ARBA00004777"/>
    </source>
</evidence>
<dbReference type="STRING" id="1618332.UT15_C0015G0007"/>
<dbReference type="FunFam" id="3.40.50.10860:FF:000005">
    <property type="entry name" value="C-1-tetrahydrofolate synthase, cytoplasmic, putative"/>
    <property type="match status" value="1"/>
</dbReference>
<keyword evidence="3 11" id="KW-0554">One-carbon metabolism</keyword>
<dbReference type="Pfam" id="PF02882">
    <property type="entry name" value="THF_DHG_CYH_C"/>
    <property type="match status" value="1"/>
</dbReference>
<dbReference type="InterPro" id="IPR036291">
    <property type="entry name" value="NAD(P)-bd_dom_sf"/>
</dbReference>